<evidence type="ECO:0000256" key="1">
    <source>
        <dbReference type="SAM" id="MobiDB-lite"/>
    </source>
</evidence>
<dbReference type="SUPFAM" id="SSF55797">
    <property type="entry name" value="PR-1-like"/>
    <property type="match status" value="1"/>
</dbReference>
<evidence type="ECO:0000259" key="2">
    <source>
        <dbReference type="SMART" id="SM00198"/>
    </source>
</evidence>
<feature type="region of interest" description="Disordered" evidence="1">
    <location>
        <begin position="1"/>
        <end position="154"/>
    </location>
</feature>
<dbReference type="InterPro" id="IPR035940">
    <property type="entry name" value="CAP_sf"/>
</dbReference>
<reference evidence="3" key="1">
    <citation type="journal article" date="2020" name="Stud. Mycol.">
        <title>101 Dothideomycetes genomes: a test case for predicting lifestyles and emergence of pathogens.</title>
        <authorList>
            <person name="Haridas S."/>
            <person name="Albert R."/>
            <person name="Binder M."/>
            <person name="Bloem J."/>
            <person name="Labutti K."/>
            <person name="Salamov A."/>
            <person name="Andreopoulos B."/>
            <person name="Baker S."/>
            <person name="Barry K."/>
            <person name="Bills G."/>
            <person name="Bluhm B."/>
            <person name="Cannon C."/>
            <person name="Castanera R."/>
            <person name="Culley D."/>
            <person name="Daum C."/>
            <person name="Ezra D."/>
            <person name="Gonzalez J."/>
            <person name="Henrissat B."/>
            <person name="Kuo A."/>
            <person name="Liang C."/>
            <person name="Lipzen A."/>
            <person name="Lutzoni F."/>
            <person name="Magnuson J."/>
            <person name="Mondo S."/>
            <person name="Nolan M."/>
            <person name="Ohm R."/>
            <person name="Pangilinan J."/>
            <person name="Park H.-J."/>
            <person name="Ramirez L."/>
            <person name="Alfaro M."/>
            <person name="Sun H."/>
            <person name="Tritt A."/>
            <person name="Yoshinaga Y."/>
            <person name="Zwiers L.-H."/>
            <person name="Turgeon B."/>
            <person name="Goodwin S."/>
            <person name="Spatafora J."/>
            <person name="Crous P."/>
            <person name="Grigoriev I."/>
        </authorList>
    </citation>
    <scope>NUCLEOTIDE SEQUENCE</scope>
    <source>
        <strain evidence="3">CBS 262.69</strain>
    </source>
</reference>
<feature type="domain" description="SCP" evidence="2">
    <location>
        <begin position="158"/>
        <end position="297"/>
    </location>
</feature>
<dbReference type="InterPro" id="IPR001283">
    <property type="entry name" value="CRISP-related"/>
</dbReference>
<dbReference type="OrthoDB" id="337038at2759"/>
<feature type="region of interest" description="Disordered" evidence="1">
    <location>
        <begin position="298"/>
        <end position="325"/>
    </location>
</feature>
<organism evidence="3 4">
    <name type="scientific">Trichodelitschia bisporula</name>
    <dbReference type="NCBI Taxonomy" id="703511"/>
    <lineage>
        <taxon>Eukaryota</taxon>
        <taxon>Fungi</taxon>
        <taxon>Dikarya</taxon>
        <taxon>Ascomycota</taxon>
        <taxon>Pezizomycotina</taxon>
        <taxon>Dothideomycetes</taxon>
        <taxon>Dothideomycetes incertae sedis</taxon>
        <taxon>Phaeotrichales</taxon>
        <taxon>Phaeotrichaceae</taxon>
        <taxon>Trichodelitschia</taxon>
    </lineage>
</organism>
<proteinExistence type="predicted"/>
<dbReference type="SMART" id="SM00198">
    <property type="entry name" value="SCP"/>
    <property type="match status" value="1"/>
</dbReference>
<feature type="compositionally biased region" description="Gly residues" evidence="1">
    <location>
        <begin position="32"/>
        <end position="59"/>
    </location>
</feature>
<feature type="compositionally biased region" description="Gly residues" evidence="1">
    <location>
        <begin position="1"/>
        <end position="26"/>
    </location>
</feature>
<name>A0A6G1IBK5_9PEZI</name>
<protein>
    <recommendedName>
        <fullName evidence="2">SCP domain-containing protein</fullName>
    </recommendedName>
</protein>
<evidence type="ECO:0000313" key="4">
    <source>
        <dbReference type="Proteomes" id="UP000799640"/>
    </source>
</evidence>
<feature type="compositionally biased region" description="Low complexity" evidence="1">
    <location>
        <begin position="80"/>
        <end position="94"/>
    </location>
</feature>
<dbReference type="Pfam" id="PF00188">
    <property type="entry name" value="CAP"/>
    <property type="match status" value="1"/>
</dbReference>
<gene>
    <name evidence="3" type="ORF">EJ06DRAFT_525964</name>
</gene>
<dbReference type="EMBL" id="ML996687">
    <property type="protein sequence ID" value="KAF2405449.1"/>
    <property type="molecule type" value="Genomic_DNA"/>
</dbReference>
<accession>A0A6G1IBK5</accession>
<dbReference type="Gene3D" id="3.40.33.10">
    <property type="entry name" value="CAP"/>
    <property type="match status" value="1"/>
</dbReference>
<dbReference type="AlphaFoldDB" id="A0A6G1IBK5"/>
<dbReference type="InterPro" id="IPR014044">
    <property type="entry name" value="CAP_dom"/>
</dbReference>
<dbReference type="PANTHER" id="PTHR10334">
    <property type="entry name" value="CYSTEINE-RICH SECRETORY PROTEIN-RELATED"/>
    <property type="match status" value="1"/>
</dbReference>
<keyword evidence="4" id="KW-1185">Reference proteome</keyword>
<sequence>MGPGSFGGGGGAGFGGAPFAGGGSWGGRAPTGDGGAPYMGGGPPFAGGNGGYPGGGPPGGFQIPSGASGAWPPTPTTGWSPNSGVPGPNPNDGSWSAPPANDGPTPYAGVPPNTPSAPAPNGPVPPAPNGPGAPAPGAGPTPNGPPAVSTTGWASDTDFQKSCLDAGNVFRQKFDAPPYVWNATLANVAQKATSSCAPKPADLLFNGKFAWCNASYASSLLSSWNGIGLNGAGLQGMGAFSGLPGYPSSGQGAWDLQTPQWTQIFGKTVSQVGCGRTQCDKGWVVVCKFSASGNGNGQANGAGKGTASGLQNTAPYADGPASAKSSDFKQGLVQANDGGNRLARFRVRSLLIGMAVVSAVVF</sequence>
<dbReference type="Proteomes" id="UP000799640">
    <property type="component" value="Unassembled WGS sequence"/>
</dbReference>
<feature type="compositionally biased region" description="Pro residues" evidence="1">
    <location>
        <begin position="112"/>
        <end position="145"/>
    </location>
</feature>
<evidence type="ECO:0000313" key="3">
    <source>
        <dbReference type="EMBL" id="KAF2405449.1"/>
    </source>
</evidence>